<evidence type="ECO:0000313" key="3">
    <source>
        <dbReference type="Proteomes" id="UP000703269"/>
    </source>
</evidence>
<feature type="transmembrane region" description="Helical" evidence="1">
    <location>
        <begin position="62"/>
        <end position="84"/>
    </location>
</feature>
<evidence type="ECO:0000256" key="1">
    <source>
        <dbReference type="SAM" id="Phobius"/>
    </source>
</evidence>
<reference evidence="2 3" key="1">
    <citation type="submission" date="2021-08" db="EMBL/GenBank/DDBJ databases">
        <title>Draft Genome Sequence of Phanerochaete sordida strain YK-624.</title>
        <authorList>
            <person name="Mori T."/>
            <person name="Dohra H."/>
            <person name="Suzuki T."/>
            <person name="Kawagishi H."/>
            <person name="Hirai H."/>
        </authorList>
    </citation>
    <scope>NUCLEOTIDE SEQUENCE [LARGE SCALE GENOMIC DNA]</scope>
    <source>
        <strain evidence="2 3">YK-624</strain>
    </source>
</reference>
<keyword evidence="1" id="KW-0472">Membrane</keyword>
<evidence type="ECO:0000313" key="2">
    <source>
        <dbReference type="EMBL" id="GJE88727.1"/>
    </source>
</evidence>
<dbReference type="Proteomes" id="UP000703269">
    <property type="component" value="Unassembled WGS sequence"/>
</dbReference>
<feature type="transmembrane region" description="Helical" evidence="1">
    <location>
        <begin position="136"/>
        <end position="165"/>
    </location>
</feature>
<name>A0A9P3G613_9APHY</name>
<organism evidence="2 3">
    <name type="scientific">Phanerochaete sordida</name>
    <dbReference type="NCBI Taxonomy" id="48140"/>
    <lineage>
        <taxon>Eukaryota</taxon>
        <taxon>Fungi</taxon>
        <taxon>Dikarya</taxon>
        <taxon>Basidiomycota</taxon>
        <taxon>Agaricomycotina</taxon>
        <taxon>Agaricomycetes</taxon>
        <taxon>Polyporales</taxon>
        <taxon>Phanerochaetaceae</taxon>
        <taxon>Phanerochaete</taxon>
    </lineage>
</organism>
<dbReference type="AlphaFoldDB" id="A0A9P3G613"/>
<keyword evidence="1" id="KW-1133">Transmembrane helix</keyword>
<gene>
    <name evidence="2" type="ORF">PsYK624_048100</name>
</gene>
<dbReference type="EMBL" id="BPQB01000010">
    <property type="protein sequence ID" value="GJE88727.1"/>
    <property type="molecule type" value="Genomic_DNA"/>
</dbReference>
<accession>A0A9P3G613</accession>
<dbReference type="OrthoDB" id="10526970at2759"/>
<protein>
    <submittedName>
        <fullName evidence="2">Uncharacterized protein</fullName>
    </submittedName>
</protein>
<comment type="caution">
    <text evidence="2">The sequence shown here is derived from an EMBL/GenBank/DDBJ whole genome shotgun (WGS) entry which is preliminary data.</text>
</comment>
<keyword evidence="3" id="KW-1185">Reference proteome</keyword>
<sequence length="170" mass="18457">MSLSQSQYVPPDAGPRTTYSANHCCEKGSINHSLVHIAIDGPIPDDWPGYTRAELLQTQSNYTLLVTGVLASPLISATNMPSIVTNSALWTMAVSACVIDAVGFVIALVFCIRLWHMRSKGQYGSLEMDSHRDWSGRILSTISPIVLVTSSMLLFLIALSGTLFAKNTKN</sequence>
<proteinExistence type="predicted"/>
<keyword evidence="1" id="KW-0812">Transmembrane</keyword>
<feature type="transmembrane region" description="Helical" evidence="1">
    <location>
        <begin position="90"/>
        <end position="115"/>
    </location>
</feature>